<keyword evidence="2" id="KW-0732">Signal</keyword>
<protein>
    <submittedName>
        <fullName evidence="3">DUF3558 domain-containing protein</fullName>
    </submittedName>
</protein>
<accession>A0ABT3TXT6</accession>
<dbReference type="EMBL" id="JAPHNL010000179">
    <property type="protein sequence ID" value="MCX3061306.1"/>
    <property type="molecule type" value="Genomic_DNA"/>
</dbReference>
<evidence type="ECO:0000256" key="2">
    <source>
        <dbReference type="SAM" id="SignalP"/>
    </source>
</evidence>
<feature type="compositionally biased region" description="Acidic residues" evidence="1">
    <location>
        <begin position="221"/>
        <end position="231"/>
    </location>
</feature>
<evidence type="ECO:0000313" key="4">
    <source>
        <dbReference type="Proteomes" id="UP001163064"/>
    </source>
</evidence>
<sequence length="290" mass="28949">MQRKRKSYAYLPGAAALLAALLTGCSAASGSDGAAGDAKPGGASASAATVKPGKYHTLPEPCGVVDKGMLDKMLPGIAKLPDDDQREKAYAGTAAVTYDTGRRVGCSWKDTAADGSAHRLKLDFERVVSYDPTVSDDDRAGALFAKRVDAAGLPDVSSSDASGSSDTSGSSGTSGASDASATPGDGGVPSPGSSGAASATPSGDSGDSGGDDLQPRLLDGLGDEAFVDDVEAGPAASPHRTVTVVFRTSNVLVTVEYEAQAGAAGTAPDSKEMQDTARELAGKLVGKFGE</sequence>
<feature type="compositionally biased region" description="Low complexity" evidence="1">
    <location>
        <begin position="28"/>
        <end position="48"/>
    </location>
</feature>
<feature type="compositionally biased region" description="Low complexity" evidence="1">
    <location>
        <begin position="157"/>
        <end position="183"/>
    </location>
</feature>
<comment type="caution">
    <text evidence="3">The sequence shown here is derived from an EMBL/GenBank/DDBJ whole genome shotgun (WGS) entry which is preliminary data.</text>
</comment>
<evidence type="ECO:0000313" key="3">
    <source>
        <dbReference type="EMBL" id="MCX3061306.1"/>
    </source>
</evidence>
<feature type="region of interest" description="Disordered" evidence="1">
    <location>
        <begin position="153"/>
        <end position="238"/>
    </location>
</feature>
<evidence type="ECO:0000256" key="1">
    <source>
        <dbReference type="SAM" id="MobiDB-lite"/>
    </source>
</evidence>
<reference evidence="3" key="1">
    <citation type="submission" date="2022-10" db="EMBL/GenBank/DDBJ databases">
        <title>Streptomyces beihaiensis sp. nov., a chitin degrading actinobacterium, isolated from shrimp pond soil.</title>
        <authorList>
            <person name="Xie J."/>
            <person name="Shen N."/>
        </authorList>
    </citation>
    <scope>NUCLEOTIDE SEQUENCE</scope>
    <source>
        <strain evidence="3">GXMU-J5</strain>
    </source>
</reference>
<gene>
    <name evidence="3" type="ORF">OFY01_16370</name>
</gene>
<feature type="compositionally biased region" description="Low complexity" evidence="1">
    <location>
        <begin position="190"/>
        <end position="205"/>
    </location>
</feature>
<feature type="chain" id="PRO_5046154116" evidence="2">
    <location>
        <begin position="28"/>
        <end position="290"/>
    </location>
</feature>
<feature type="signal peptide" evidence="2">
    <location>
        <begin position="1"/>
        <end position="27"/>
    </location>
</feature>
<feature type="region of interest" description="Disordered" evidence="1">
    <location>
        <begin position="28"/>
        <end position="50"/>
    </location>
</feature>
<keyword evidence="4" id="KW-1185">Reference proteome</keyword>
<organism evidence="3 4">
    <name type="scientific">Streptomyces beihaiensis</name>
    <dbReference type="NCBI Taxonomy" id="2984495"/>
    <lineage>
        <taxon>Bacteria</taxon>
        <taxon>Bacillati</taxon>
        <taxon>Actinomycetota</taxon>
        <taxon>Actinomycetes</taxon>
        <taxon>Kitasatosporales</taxon>
        <taxon>Streptomycetaceae</taxon>
        <taxon>Streptomyces</taxon>
    </lineage>
</organism>
<dbReference type="Proteomes" id="UP001163064">
    <property type="component" value="Unassembled WGS sequence"/>
</dbReference>
<proteinExistence type="predicted"/>
<name>A0ABT3TXT6_9ACTN</name>
<dbReference type="PROSITE" id="PS51257">
    <property type="entry name" value="PROKAR_LIPOPROTEIN"/>
    <property type="match status" value="1"/>
</dbReference>
<dbReference type="RefSeq" id="WP_266600554.1">
    <property type="nucleotide sequence ID" value="NZ_JAPHNL010000179.1"/>
</dbReference>